<feature type="non-terminal residue" evidence="1">
    <location>
        <position position="41"/>
    </location>
</feature>
<proteinExistence type="predicted"/>
<evidence type="ECO:0000313" key="1">
    <source>
        <dbReference type="EMBL" id="MCI65879.1"/>
    </source>
</evidence>
<dbReference type="EMBL" id="LXQA010684391">
    <property type="protein sequence ID" value="MCI65879.1"/>
    <property type="molecule type" value="Genomic_DNA"/>
</dbReference>
<sequence>MGWEFCIRTVPMAQPEASISMTKGGEKSGKAKVGACVIASL</sequence>
<comment type="caution">
    <text evidence="1">The sequence shown here is derived from an EMBL/GenBank/DDBJ whole genome shotgun (WGS) entry which is preliminary data.</text>
</comment>
<evidence type="ECO:0000313" key="2">
    <source>
        <dbReference type="Proteomes" id="UP000265520"/>
    </source>
</evidence>
<organism evidence="1 2">
    <name type="scientific">Trifolium medium</name>
    <dbReference type="NCBI Taxonomy" id="97028"/>
    <lineage>
        <taxon>Eukaryota</taxon>
        <taxon>Viridiplantae</taxon>
        <taxon>Streptophyta</taxon>
        <taxon>Embryophyta</taxon>
        <taxon>Tracheophyta</taxon>
        <taxon>Spermatophyta</taxon>
        <taxon>Magnoliopsida</taxon>
        <taxon>eudicotyledons</taxon>
        <taxon>Gunneridae</taxon>
        <taxon>Pentapetalae</taxon>
        <taxon>rosids</taxon>
        <taxon>fabids</taxon>
        <taxon>Fabales</taxon>
        <taxon>Fabaceae</taxon>
        <taxon>Papilionoideae</taxon>
        <taxon>50 kb inversion clade</taxon>
        <taxon>NPAAA clade</taxon>
        <taxon>Hologalegina</taxon>
        <taxon>IRL clade</taxon>
        <taxon>Trifolieae</taxon>
        <taxon>Trifolium</taxon>
    </lineage>
</organism>
<dbReference type="Proteomes" id="UP000265520">
    <property type="component" value="Unassembled WGS sequence"/>
</dbReference>
<dbReference type="AlphaFoldDB" id="A0A392TY18"/>
<protein>
    <submittedName>
        <fullName evidence="1">Uncharacterized protein</fullName>
    </submittedName>
</protein>
<accession>A0A392TY18</accession>
<name>A0A392TY18_9FABA</name>
<keyword evidence="2" id="KW-1185">Reference proteome</keyword>
<reference evidence="1 2" key="1">
    <citation type="journal article" date="2018" name="Front. Plant Sci.">
        <title>Red Clover (Trifolium pratense) and Zigzag Clover (T. medium) - A Picture of Genomic Similarities and Differences.</title>
        <authorList>
            <person name="Dluhosova J."/>
            <person name="Istvanek J."/>
            <person name="Nedelnik J."/>
            <person name="Repkova J."/>
        </authorList>
    </citation>
    <scope>NUCLEOTIDE SEQUENCE [LARGE SCALE GENOMIC DNA]</scope>
    <source>
        <strain evidence="2">cv. 10/8</strain>
        <tissue evidence="1">Leaf</tissue>
    </source>
</reference>